<evidence type="ECO:0000313" key="5">
    <source>
        <dbReference type="EMBL" id="UUX34677.1"/>
    </source>
</evidence>
<keyword evidence="5" id="KW-0347">Helicase</keyword>
<dbReference type="SMART" id="SM00490">
    <property type="entry name" value="HELICc"/>
    <property type="match status" value="1"/>
</dbReference>
<evidence type="ECO:0000256" key="1">
    <source>
        <dbReference type="ARBA" id="ARBA00022741"/>
    </source>
</evidence>
<evidence type="ECO:0000313" key="6">
    <source>
        <dbReference type="Proteomes" id="UP001315967"/>
    </source>
</evidence>
<dbReference type="SUPFAM" id="SSF52540">
    <property type="entry name" value="P-loop containing nucleoside triphosphate hydrolases"/>
    <property type="match status" value="1"/>
</dbReference>
<gene>
    <name evidence="5" type="ORF">NRE15_03215</name>
</gene>
<protein>
    <submittedName>
        <fullName evidence="5">DEAD/DEAH box helicase</fullName>
    </submittedName>
</protein>
<organism evidence="5 6">
    <name type="scientific">Fundicoccus culcitae</name>
    <dbReference type="NCBI Taxonomy" id="2969821"/>
    <lineage>
        <taxon>Bacteria</taxon>
        <taxon>Bacillati</taxon>
        <taxon>Bacillota</taxon>
        <taxon>Bacilli</taxon>
        <taxon>Lactobacillales</taxon>
        <taxon>Aerococcaceae</taxon>
        <taxon>Fundicoccus</taxon>
    </lineage>
</organism>
<name>A0ABY5P7G9_9LACT</name>
<dbReference type="InterPro" id="IPR001650">
    <property type="entry name" value="Helicase_C-like"/>
</dbReference>
<evidence type="ECO:0000259" key="3">
    <source>
        <dbReference type="PROSITE" id="PS51192"/>
    </source>
</evidence>
<reference evidence="5 6" key="1">
    <citation type="submission" date="2022-08" db="EMBL/GenBank/DDBJ databases">
        <title>Aerococcaceae sp. nov isolated from spoiled eye mask.</title>
        <authorList>
            <person name="Zhou G."/>
            <person name="Xie X.-B."/>
            <person name="Shi Q.-S."/>
            <person name="Wang Y.-S."/>
            <person name="Wen X."/>
            <person name="Peng H."/>
            <person name="Yang X.-J."/>
            <person name="Tao H.-B."/>
            <person name="Huang X.-M."/>
        </authorList>
    </citation>
    <scope>NUCLEOTIDE SEQUENCE [LARGE SCALE GENOMIC DNA]</scope>
    <source>
        <strain evidence="6">DM20194951</strain>
    </source>
</reference>
<dbReference type="PANTHER" id="PTHR47962:SF5">
    <property type="entry name" value="ATP-DEPENDENT HELICASE LHR-RELATED"/>
    <property type="match status" value="1"/>
</dbReference>
<proteinExistence type="predicted"/>
<dbReference type="InterPro" id="IPR027417">
    <property type="entry name" value="P-loop_NTPase"/>
</dbReference>
<dbReference type="EMBL" id="CP102453">
    <property type="protein sequence ID" value="UUX34677.1"/>
    <property type="molecule type" value="Genomic_DNA"/>
</dbReference>
<dbReference type="PROSITE" id="PS51194">
    <property type="entry name" value="HELICASE_CTER"/>
    <property type="match status" value="1"/>
</dbReference>
<feature type="domain" description="Helicase C-terminal" evidence="4">
    <location>
        <begin position="241"/>
        <end position="396"/>
    </location>
</feature>
<dbReference type="RefSeq" id="WP_313794178.1">
    <property type="nucleotide sequence ID" value="NZ_CP102453.1"/>
</dbReference>
<dbReference type="GO" id="GO:0004386">
    <property type="term" value="F:helicase activity"/>
    <property type="evidence" value="ECO:0007669"/>
    <property type="project" value="UniProtKB-KW"/>
</dbReference>
<evidence type="ECO:0000259" key="4">
    <source>
        <dbReference type="PROSITE" id="PS51194"/>
    </source>
</evidence>
<dbReference type="Proteomes" id="UP001315967">
    <property type="component" value="Chromosome"/>
</dbReference>
<keyword evidence="5" id="KW-0378">Hydrolase</keyword>
<dbReference type="InterPro" id="IPR052511">
    <property type="entry name" value="ATP-dep_Helicase"/>
</dbReference>
<keyword evidence="2" id="KW-0067">ATP-binding</keyword>
<dbReference type="Gene3D" id="3.40.50.300">
    <property type="entry name" value="P-loop containing nucleotide triphosphate hydrolases"/>
    <property type="match status" value="2"/>
</dbReference>
<accession>A0ABY5P7G9</accession>
<keyword evidence="6" id="KW-1185">Reference proteome</keyword>
<dbReference type="PANTHER" id="PTHR47962">
    <property type="entry name" value="ATP-DEPENDENT HELICASE LHR-RELATED-RELATED"/>
    <property type="match status" value="1"/>
</dbReference>
<dbReference type="InterPro" id="IPR011545">
    <property type="entry name" value="DEAD/DEAH_box_helicase_dom"/>
</dbReference>
<dbReference type="Pfam" id="PF00270">
    <property type="entry name" value="DEAD"/>
    <property type="match status" value="1"/>
</dbReference>
<dbReference type="SMART" id="SM00487">
    <property type="entry name" value="DEXDc"/>
    <property type="match status" value="1"/>
</dbReference>
<sequence>MDAFSLLKRPLREYIYASGWQALRPIQKRAITFSQESDNNFILAAPTASGKTEAAFLPAINQVDDWTNGVKILYISPLIALINDQFKRLVQLCQDLGINVTSWHGEANQAKKKELIKHPNGIVLITPESIEAMLVNRPQQARHLFGQTEWIIIDEIHSFLGENRGIQVMSLLNRLGFYMQKDPRCVGLSATLDKEDYFTAKLFFQNKRETSVIVDRGQNERMHEIFYFPKQKSDESSFFKGIDVIYAAAQTESMLVFPNSRNKVEEIGSSLNRRAEKNKQNQASFFVHHASLPKDTRLFAEQFAKESRGRKFTICCTSTLELGIDIGAVDSIIQYGPPPNVSTLSQRLGRSGRRTGVNKLRFIAHEAWELLQGIASIQLLDEGQLDTSPQITQPFDVLAHQIISLVIEHNGLTKEALHQHLRRGHVWRAIKDEHLDYLIDSMVEREYLELMDNYEMISGYNAQPLLRMAEFYTQFSTEPELSVYHDLKNIGTIAIEPGLTNGDNILLSGKVWQILWIDLPKKQVHVIPANKGEAYFESKDRQDVSSLVRERMKQILLTGDWMHYEPLIQESFDNLAGSIMKKDGYYFQLTDNGDPWLVSFLGSKANRTLVYLLGLVTGRVYKQGVTSVFIVGDHIRESLIEAREANVSRDDWIHFFKHNDLILQSEIAHLKYHKLVPKDLMIEYVIDEALAIDEVNAFLQGDSFIA</sequence>
<feature type="domain" description="Helicase ATP-binding" evidence="3">
    <location>
        <begin position="32"/>
        <end position="210"/>
    </location>
</feature>
<evidence type="ECO:0000256" key="2">
    <source>
        <dbReference type="ARBA" id="ARBA00022840"/>
    </source>
</evidence>
<keyword evidence="1" id="KW-0547">Nucleotide-binding</keyword>
<dbReference type="PROSITE" id="PS51192">
    <property type="entry name" value="HELICASE_ATP_BIND_1"/>
    <property type="match status" value="1"/>
</dbReference>
<dbReference type="InterPro" id="IPR014001">
    <property type="entry name" value="Helicase_ATP-bd"/>
</dbReference>
<dbReference type="Pfam" id="PF00271">
    <property type="entry name" value="Helicase_C"/>
    <property type="match status" value="1"/>
</dbReference>